<comment type="subcellular location">
    <subcellularLocation>
        <location evidence="1">Cell membrane</location>
        <topology evidence="1">Multi-pass membrane protein</topology>
    </subcellularLocation>
</comment>
<evidence type="ECO:0000313" key="11">
    <source>
        <dbReference type="Proteomes" id="UP000663937"/>
    </source>
</evidence>
<sequence length="244" mass="26003">MLEWILALAASPLVYVVLYLFATIDGFFPPIPSESVIIALAALSVTSGHPNIALIAVVAAAGAFTGDQIAYAIGQRIDVRRIRFLRGPRGQRTLDWAERALTHRGPSFILAARYVPIGRVAVNMTAGALAYPRRRFVPLTALAACTWSVYSVAIGLGAGVWFADHPLIAICVGVAGGVVIGLVVDWALASRQRRKERSAGRAATPRPGGRTDPEPRPGLAEFEPRRPAGDVPTTAARLARRPVA</sequence>
<evidence type="ECO:0000256" key="5">
    <source>
        <dbReference type="ARBA" id="ARBA00022989"/>
    </source>
</evidence>
<name>A0A8A4ZL95_9MICO</name>
<dbReference type="PANTHER" id="PTHR42709:SF6">
    <property type="entry name" value="UNDECAPRENYL PHOSPHATE TRANSPORTER A"/>
    <property type="match status" value="1"/>
</dbReference>
<dbReference type="GO" id="GO:0005886">
    <property type="term" value="C:plasma membrane"/>
    <property type="evidence" value="ECO:0007669"/>
    <property type="project" value="UniProtKB-SubCell"/>
</dbReference>
<proteinExistence type="inferred from homology"/>
<dbReference type="AlphaFoldDB" id="A0A8A4ZL95"/>
<feature type="transmembrane region" description="Helical" evidence="8">
    <location>
        <begin position="12"/>
        <end position="32"/>
    </location>
</feature>
<feature type="transmembrane region" description="Helical" evidence="8">
    <location>
        <begin position="167"/>
        <end position="188"/>
    </location>
</feature>
<accession>A0A8A4ZL95</accession>
<evidence type="ECO:0000256" key="2">
    <source>
        <dbReference type="ARBA" id="ARBA00010792"/>
    </source>
</evidence>
<keyword evidence="5 8" id="KW-1133">Transmembrane helix</keyword>
<evidence type="ECO:0000256" key="8">
    <source>
        <dbReference type="SAM" id="Phobius"/>
    </source>
</evidence>
<evidence type="ECO:0000256" key="3">
    <source>
        <dbReference type="ARBA" id="ARBA00022475"/>
    </source>
</evidence>
<evidence type="ECO:0000256" key="7">
    <source>
        <dbReference type="SAM" id="MobiDB-lite"/>
    </source>
</evidence>
<comment type="similarity">
    <text evidence="2">Belongs to the DedA family.</text>
</comment>
<protein>
    <submittedName>
        <fullName evidence="10">DedA family protein</fullName>
    </submittedName>
</protein>
<feature type="region of interest" description="Disordered" evidence="7">
    <location>
        <begin position="195"/>
        <end position="244"/>
    </location>
</feature>
<keyword evidence="11" id="KW-1185">Reference proteome</keyword>
<evidence type="ECO:0000256" key="1">
    <source>
        <dbReference type="ARBA" id="ARBA00004651"/>
    </source>
</evidence>
<keyword evidence="6 8" id="KW-0472">Membrane</keyword>
<feature type="domain" description="VTT" evidence="9">
    <location>
        <begin position="31"/>
        <end position="155"/>
    </location>
</feature>
<gene>
    <name evidence="10" type="ORF">J4E96_02390</name>
</gene>
<keyword evidence="4 8" id="KW-0812">Transmembrane</keyword>
<keyword evidence="3" id="KW-1003">Cell membrane</keyword>
<dbReference type="Pfam" id="PF09335">
    <property type="entry name" value="VTT_dom"/>
    <property type="match status" value="1"/>
</dbReference>
<organism evidence="10 11">
    <name type="scientific">Pengzhenrongella sicca</name>
    <dbReference type="NCBI Taxonomy" id="2819238"/>
    <lineage>
        <taxon>Bacteria</taxon>
        <taxon>Bacillati</taxon>
        <taxon>Actinomycetota</taxon>
        <taxon>Actinomycetes</taxon>
        <taxon>Micrococcales</taxon>
        <taxon>Pengzhenrongella</taxon>
    </lineage>
</organism>
<dbReference type="Proteomes" id="UP000663937">
    <property type="component" value="Chromosome"/>
</dbReference>
<reference evidence="10" key="1">
    <citation type="submission" date="2021-03" db="EMBL/GenBank/DDBJ databases">
        <title>Pengzhenrongella sicca gen. nov., sp. nov., a new member of suborder Micrococcineae isolated from High-Arctic tundra soil.</title>
        <authorList>
            <person name="Peng F."/>
        </authorList>
    </citation>
    <scope>NUCLEOTIDE SEQUENCE</scope>
    <source>
        <strain evidence="10">LRZ-2</strain>
    </source>
</reference>
<evidence type="ECO:0000259" key="9">
    <source>
        <dbReference type="Pfam" id="PF09335"/>
    </source>
</evidence>
<evidence type="ECO:0000313" key="10">
    <source>
        <dbReference type="EMBL" id="QTE31276.1"/>
    </source>
</evidence>
<feature type="transmembrane region" description="Helical" evidence="8">
    <location>
        <begin position="139"/>
        <end position="161"/>
    </location>
</feature>
<dbReference type="PANTHER" id="PTHR42709">
    <property type="entry name" value="ALKALINE PHOSPHATASE LIKE PROTEIN"/>
    <property type="match status" value="1"/>
</dbReference>
<evidence type="ECO:0000256" key="6">
    <source>
        <dbReference type="ARBA" id="ARBA00023136"/>
    </source>
</evidence>
<dbReference type="EMBL" id="CP071868">
    <property type="protein sequence ID" value="QTE31276.1"/>
    <property type="molecule type" value="Genomic_DNA"/>
</dbReference>
<dbReference type="InterPro" id="IPR032816">
    <property type="entry name" value="VTT_dom"/>
</dbReference>
<feature type="transmembrane region" description="Helical" evidence="8">
    <location>
        <begin position="52"/>
        <end position="73"/>
    </location>
</feature>
<dbReference type="InterPro" id="IPR051311">
    <property type="entry name" value="DedA_domain"/>
</dbReference>
<evidence type="ECO:0000256" key="4">
    <source>
        <dbReference type="ARBA" id="ARBA00022692"/>
    </source>
</evidence>
<dbReference type="KEGG" id="psic:J4E96_02390"/>